<dbReference type="STRING" id="551996.SAMN05192573_107156"/>
<accession>A0A1G8ACD4</accession>
<keyword evidence="2" id="KW-1185">Reference proteome</keyword>
<gene>
    <name evidence="1" type="ORF">SAMN05192573_107156</name>
</gene>
<dbReference type="AlphaFoldDB" id="A0A1G8ACD4"/>
<sequence>MKKIIKTLVYALAGCTILSLSNCQKKNINPKPVSPVDSNHVQVMYPLSQSKNDGTNTYVYKYAYDKDNNLVKYARTDNVVTCNVGTSQVDLNVNEYNSFKELVHVSTTSFLYNLVGLPDKPVNIYKTAPTQVTYTYIDKDVASGVSKTKPGGLWQFENNKDGLPLKSITADGGGFNYNYRYDNKGNLATAEFVRLSGVRVGEMYQRVTFTGFDDKPSPFSAIRYYWVASYPQGYTPEFALAYCKNNPKQIVTEIYDQLKNALVKYQQDDLTYVYNDKGYPTQITINTSYFTGLNTHYVTTYNYSYQ</sequence>
<proteinExistence type="predicted"/>
<dbReference type="Proteomes" id="UP000199705">
    <property type="component" value="Unassembled WGS sequence"/>
</dbReference>
<name>A0A1G8ACD4_9SPHI</name>
<protein>
    <recommendedName>
        <fullName evidence="3">YD repeat-containing protein</fullName>
    </recommendedName>
</protein>
<organism evidence="1 2">
    <name type="scientific">Mucilaginibacter gossypii</name>
    <dbReference type="NCBI Taxonomy" id="551996"/>
    <lineage>
        <taxon>Bacteria</taxon>
        <taxon>Pseudomonadati</taxon>
        <taxon>Bacteroidota</taxon>
        <taxon>Sphingobacteriia</taxon>
        <taxon>Sphingobacteriales</taxon>
        <taxon>Sphingobacteriaceae</taxon>
        <taxon>Mucilaginibacter</taxon>
    </lineage>
</organism>
<dbReference type="RefSeq" id="WP_091168767.1">
    <property type="nucleotide sequence ID" value="NZ_FNCG01000007.1"/>
</dbReference>
<reference evidence="2" key="1">
    <citation type="submission" date="2016-10" db="EMBL/GenBank/DDBJ databases">
        <authorList>
            <person name="Varghese N."/>
            <person name="Submissions S."/>
        </authorList>
    </citation>
    <scope>NUCLEOTIDE SEQUENCE [LARGE SCALE GENOMIC DNA]</scope>
    <source>
        <strain evidence="2">Gh-67</strain>
    </source>
</reference>
<evidence type="ECO:0008006" key="3">
    <source>
        <dbReference type="Google" id="ProtNLM"/>
    </source>
</evidence>
<evidence type="ECO:0000313" key="1">
    <source>
        <dbReference type="EMBL" id="SDH18608.1"/>
    </source>
</evidence>
<dbReference type="EMBL" id="FNCG01000007">
    <property type="protein sequence ID" value="SDH18608.1"/>
    <property type="molecule type" value="Genomic_DNA"/>
</dbReference>
<evidence type="ECO:0000313" key="2">
    <source>
        <dbReference type="Proteomes" id="UP000199705"/>
    </source>
</evidence>